<comment type="caution">
    <text evidence="10">The sequence shown here is derived from an EMBL/GenBank/DDBJ whole genome shotgun (WGS) entry which is preliminary data.</text>
</comment>
<dbReference type="InterPro" id="IPR020598">
    <property type="entry name" value="rRNA_Ade_methylase_Trfase_N"/>
</dbReference>
<sequence length="290" mass="33438">MTLNYLLYFCTPAKISIIFKYEHITPKKWMRLVKPKKALGQHFLKDLQIAERIADTLSDYKQLPVLEIGPGMGVLTQFLLEKGHDLTVVELDMESVDYLEQNFPALEGKILAEDFLRLDLSKLFPDQFCVIGNYPYNISSQIFFKVLDYKEHIPCCSGMIQKEVAERLAAGPGSKTYGILSVLLQAWYEVEYLFTVSEKVFDPPPKVKSAVIRMVRNNRKSLGCDEKLFKTVVKTSFNQRRKTLRNSMKPLLGKDCPDYPLPIFDKRPEQLSVEQFVELTLITERNLNDL</sequence>
<dbReference type="InterPro" id="IPR020596">
    <property type="entry name" value="rRNA_Ade_Mease_Trfase_CS"/>
</dbReference>
<dbReference type="Gene3D" id="1.10.8.100">
    <property type="entry name" value="Ribosomal RNA adenine dimethylase-like, domain 2"/>
    <property type="match status" value="1"/>
</dbReference>
<feature type="binding site" evidence="7 8">
    <location>
        <position position="90"/>
    </location>
    <ligand>
        <name>S-adenosyl-L-methionine</name>
        <dbReference type="ChEBI" id="CHEBI:59789"/>
    </ligand>
</feature>
<dbReference type="GO" id="GO:0003723">
    <property type="term" value="F:RNA binding"/>
    <property type="evidence" value="ECO:0007669"/>
    <property type="project" value="UniProtKB-UniRule"/>
</dbReference>
<feature type="binding site" evidence="7 8">
    <location>
        <position position="114"/>
    </location>
    <ligand>
        <name>S-adenosyl-L-methionine</name>
        <dbReference type="ChEBI" id="CHEBI:59789"/>
    </ligand>
</feature>
<organism evidence="10 11">
    <name type="scientific">Parabacteroides johnsonii DSM 18315</name>
    <dbReference type="NCBI Taxonomy" id="537006"/>
    <lineage>
        <taxon>Bacteria</taxon>
        <taxon>Pseudomonadati</taxon>
        <taxon>Bacteroidota</taxon>
        <taxon>Bacteroidia</taxon>
        <taxon>Bacteroidales</taxon>
        <taxon>Tannerellaceae</taxon>
        <taxon>Parabacteroides</taxon>
    </lineage>
</organism>
<dbReference type="AlphaFoldDB" id="B7B5J4"/>
<keyword evidence="2 7" id="KW-0698">rRNA processing</keyword>
<dbReference type="InterPro" id="IPR001737">
    <property type="entry name" value="KsgA/Erm"/>
</dbReference>
<accession>B7B5J4</accession>
<dbReference type="PANTHER" id="PTHR11727">
    <property type="entry name" value="DIMETHYLADENOSINE TRANSFERASE"/>
    <property type="match status" value="1"/>
</dbReference>
<evidence type="ECO:0000313" key="11">
    <source>
        <dbReference type="Proteomes" id="UP000005510"/>
    </source>
</evidence>
<comment type="function">
    <text evidence="7">Specifically dimethylates two adjacent adenosines (A1518 and A1519) in the loop of a conserved hairpin near the 3'-end of 16S rRNA in the 30S particle. May play a critical role in biogenesis of 30S subunits.</text>
</comment>
<comment type="catalytic activity">
    <reaction evidence="7">
        <text>adenosine(1518)/adenosine(1519) in 16S rRNA + 4 S-adenosyl-L-methionine = N(6)-dimethyladenosine(1518)/N(6)-dimethyladenosine(1519) in 16S rRNA + 4 S-adenosyl-L-homocysteine + 4 H(+)</text>
        <dbReference type="Rhea" id="RHEA:19609"/>
        <dbReference type="Rhea" id="RHEA-COMP:10232"/>
        <dbReference type="Rhea" id="RHEA-COMP:10233"/>
        <dbReference type="ChEBI" id="CHEBI:15378"/>
        <dbReference type="ChEBI" id="CHEBI:57856"/>
        <dbReference type="ChEBI" id="CHEBI:59789"/>
        <dbReference type="ChEBI" id="CHEBI:74411"/>
        <dbReference type="ChEBI" id="CHEBI:74493"/>
        <dbReference type="EC" id="2.1.1.182"/>
    </reaction>
</comment>
<keyword evidence="6 7" id="KW-0694">RNA-binding</keyword>
<name>B7B5J4_9BACT</name>
<feature type="binding site" evidence="7 8">
    <location>
        <position position="42"/>
    </location>
    <ligand>
        <name>S-adenosyl-L-methionine</name>
        <dbReference type="ChEBI" id="CHEBI:59789"/>
    </ligand>
</feature>
<dbReference type="Gene3D" id="3.40.50.150">
    <property type="entry name" value="Vaccinia Virus protein VP39"/>
    <property type="match status" value="1"/>
</dbReference>
<evidence type="ECO:0000259" key="9">
    <source>
        <dbReference type="SMART" id="SM00650"/>
    </source>
</evidence>
<dbReference type="PANTHER" id="PTHR11727:SF7">
    <property type="entry name" value="DIMETHYLADENOSINE TRANSFERASE-RELATED"/>
    <property type="match status" value="1"/>
</dbReference>
<dbReference type="FunFam" id="3.40.50.150:FF:000157">
    <property type="entry name" value="Ribosomal RNA small subunit methyltransferase A"/>
    <property type="match status" value="1"/>
</dbReference>
<evidence type="ECO:0000256" key="3">
    <source>
        <dbReference type="ARBA" id="ARBA00022603"/>
    </source>
</evidence>
<dbReference type="Proteomes" id="UP000005510">
    <property type="component" value="Unassembled WGS sequence"/>
</dbReference>
<evidence type="ECO:0000256" key="1">
    <source>
        <dbReference type="ARBA" id="ARBA00022490"/>
    </source>
</evidence>
<dbReference type="PROSITE" id="PS01131">
    <property type="entry name" value="RRNA_A_DIMETH"/>
    <property type="match status" value="1"/>
</dbReference>
<dbReference type="STRING" id="537006.PRABACTJOHN_00287"/>
<dbReference type="PROSITE" id="PS51689">
    <property type="entry name" value="SAM_RNA_A_N6_MT"/>
    <property type="match status" value="1"/>
</dbReference>
<dbReference type="HOGENOM" id="CLU_041220_0_1_10"/>
<protein>
    <recommendedName>
        <fullName evidence="7">Ribosomal RNA small subunit methyltransferase A</fullName>
        <ecNumber evidence="7">2.1.1.182</ecNumber>
    </recommendedName>
    <alternativeName>
        <fullName evidence="7">16S rRNA (adenine(1518)-N(6)/adenine(1519)-N(6))-dimethyltransferase</fullName>
    </alternativeName>
    <alternativeName>
        <fullName evidence="7">16S rRNA dimethyladenosine transferase</fullName>
    </alternativeName>
    <alternativeName>
        <fullName evidence="7">16S rRNA dimethylase</fullName>
    </alternativeName>
    <alternativeName>
        <fullName evidence="7">S-adenosylmethionine-6-N', N'-adenosyl(rRNA) dimethyltransferase</fullName>
    </alternativeName>
</protein>
<feature type="domain" description="Ribosomal RNA adenine methylase transferase N-terminal" evidence="9">
    <location>
        <begin position="49"/>
        <end position="218"/>
    </location>
</feature>
<proteinExistence type="inferred from homology"/>
<comment type="subcellular location">
    <subcellularLocation>
        <location evidence="7">Cytoplasm</location>
    </subcellularLocation>
</comment>
<feature type="binding site" evidence="7 8">
    <location>
        <position position="44"/>
    </location>
    <ligand>
        <name>S-adenosyl-L-methionine</name>
        <dbReference type="ChEBI" id="CHEBI:59789"/>
    </ligand>
</feature>
<evidence type="ECO:0000256" key="8">
    <source>
        <dbReference type="PROSITE-ProRule" id="PRU01026"/>
    </source>
</evidence>
<feature type="binding site" evidence="7 8">
    <location>
        <position position="69"/>
    </location>
    <ligand>
        <name>S-adenosyl-L-methionine</name>
        <dbReference type="ChEBI" id="CHEBI:59789"/>
    </ligand>
</feature>
<dbReference type="InterPro" id="IPR011530">
    <property type="entry name" value="rRNA_adenine_dimethylase"/>
</dbReference>
<evidence type="ECO:0000256" key="2">
    <source>
        <dbReference type="ARBA" id="ARBA00022552"/>
    </source>
</evidence>
<gene>
    <name evidence="7" type="primary">rsmA</name>
    <name evidence="7 10" type="synonym">ksgA</name>
    <name evidence="10" type="ORF">PRABACTJOHN_00287</name>
</gene>
<dbReference type="GO" id="GO:0052908">
    <property type="term" value="F:16S rRNA (adenine(1518)-N(6)/adenine(1519)-N(6))-dimethyltransferase activity"/>
    <property type="evidence" value="ECO:0007669"/>
    <property type="project" value="UniProtKB-EC"/>
</dbReference>
<dbReference type="Pfam" id="PF00398">
    <property type="entry name" value="RrnaAD"/>
    <property type="match status" value="1"/>
</dbReference>
<dbReference type="InterPro" id="IPR029063">
    <property type="entry name" value="SAM-dependent_MTases_sf"/>
</dbReference>
<keyword evidence="5 7" id="KW-0949">S-adenosyl-L-methionine</keyword>
<reference evidence="10 11" key="1">
    <citation type="submission" date="2008-10" db="EMBL/GenBank/DDBJ databases">
        <title>Draft genome sequence of Parabacteroides johnsonii (DSM 18315).</title>
        <authorList>
            <person name="Sudarsanam P."/>
            <person name="Ley R."/>
            <person name="Guruge J."/>
            <person name="Turnbaugh P.J."/>
            <person name="Mahowald M."/>
            <person name="Liep D."/>
            <person name="Gordon J."/>
        </authorList>
    </citation>
    <scope>NUCLEOTIDE SEQUENCE [LARGE SCALE GENOMIC DNA]</scope>
    <source>
        <strain evidence="10 11">DSM 18315</strain>
    </source>
</reference>
<evidence type="ECO:0000256" key="6">
    <source>
        <dbReference type="ARBA" id="ARBA00022884"/>
    </source>
</evidence>
<comment type="similarity">
    <text evidence="7">Belongs to the class I-like SAM-binding methyltransferase superfamily. rRNA adenine N(6)-methyltransferase family. RsmA subfamily.</text>
</comment>
<dbReference type="SMART" id="SM00650">
    <property type="entry name" value="rADc"/>
    <property type="match status" value="1"/>
</dbReference>
<dbReference type="NCBIfam" id="TIGR00755">
    <property type="entry name" value="ksgA"/>
    <property type="match status" value="1"/>
</dbReference>
<dbReference type="InterPro" id="IPR023165">
    <property type="entry name" value="rRNA_Ade_diMease-like_C"/>
</dbReference>
<evidence type="ECO:0000313" key="10">
    <source>
        <dbReference type="EMBL" id="EEC98224.1"/>
    </source>
</evidence>
<dbReference type="EC" id="2.1.1.182" evidence="7"/>
<dbReference type="EMBL" id="ABYH01000031">
    <property type="protein sequence ID" value="EEC98224.1"/>
    <property type="molecule type" value="Genomic_DNA"/>
</dbReference>
<evidence type="ECO:0000256" key="7">
    <source>
        <dbReference type="HAMAP-Rule" id="MF_00607"/>
    </source>
</evidence>
<feature type="binding site" evidence="7 8">
    <location>
        <position position="133"/>
    </location>
    <ligand>
        <name>S-adenosyl-L-methionine</name>
        <dbReference type="ChEBI" id="CHEBI:59789"/>
    </ligand>
</feature>
<dbReference type="SUPFAM" id="SSF53335">
    <property type="entry name" value="S-adenosyl-L-methionine-dependent methyltransferases"/>
    <property type="match status" value="1"/>
</dbReference>
<keyword evidence="4 7" id="KW-0808">Transferase</keyword>
<dbReference type="FunFam" id="1.10.8.100:FF:000001">
    <property type="entry name" value="Ribosomal RNA small subunit methyltransferase A"/>
    <property type="match status" value="1"/>
</dbReference>
<dbReference type="GO" id="GO:0005829">
    <property type="term" value="C:cytosol"/>
    <property type="evidence" value="ECO:0007669"/>
    <property type="project" value="TreeGrafter"/>
</dbReference>
<keyword evidence="3 7" id="KW-0489">Methyltransferase</keyword>
<evidence type="ECO:0000256" key="4">
    <source>
        <dbReference type="ARBA" id="ARBA00022679"/>
    </source>
</evidence>
<keyword evidence="1 7" id="KW-0963">Cytoplasm</keyword>
<reference evidence="10 11" key="2">
    <citation type="submission" date="2008-10" db="EMBL/GenBank/DDBJ databases">
        <authorList>
            <person name="Fulton L."/>
            <person name="Clifton S."/>
            <person name="Fulton B."/>
            <person name="Xu J."/>
            <person name="Minx P."/>
            <person name="Pepin K.H."/>
            <person name="Johnson M."/>
            <person name="Bhonagiri V."/>
            <person name="Nash W.E."/>
            <person name="Mardis E.R."/>
            <person name="Wilson R.K."/>
        </authorList>
    </citation>
    <scope>NUCLEOTIDE SEQUENCE [LARGE SCALE GENOMIC DNA]</scope>
    <source>
        <strain evidence="10 11">DSM 18315</strain>
    </source>
</reference>
<evidence type="ECO:0000256" key="5">
    <source>
        <dbReference type="ARBA" id="ARBA00022691"/>
    </source>
</evidence>
<dbReference type="HAMAP" id="MF_00607">
    <property type="entry name" value="16SrRNA_methyltr_A"/>
    <property type="match status" value="1"/>
</dbReference>